<dbReference type="OrthoDB" id="6198809at2"/>
<evidence type="ECO:0000313" key="3">
    <source>
        <dbReference type="EMBL" id="KHS57628.1"/>
    </source>
</evidence>
<keyword evidence="4" id="KW-1185">Reference proteome</keyword>
<dbReference type="RefSeq" id="WP_039679247.1">
    <property type="nucleotide sequence ID" value="NZ_JWHR01000068.1"/>
</dbReference>
<feature type="domain" description="Apea-like HEPN" evidence="1">
    <location>
        <begin position="313"/>
        <end position="446"/>
    </location>
</feature>
<protein>
    <submittedName>
        <fullName evidence="3">Uncharacterized protein</fullName>
    </submittedName>
</protein>
<name>A0A0B3VXV9_9FIRM</name>
<dbReference type="AlphaFoldDB" id="A0A0B3VXV9"/>
<evidence type="ECO:0000313" key="4">
    <source>
        <dbReference type="Proteomes" id="UP000031189"/>
    </source>
</evidence>
<gene>
    <name evidence="3" type="ORF">QX51_07305</name>
</gene>
<comment type="caution">
    <text evidence="3">The sequence shown here is derived from an EMBL/GenBank/DDBJ whole genome shotgun (WGS) entry which is preliminary data.</text>
</comment>
<evidence type="ECO:0000259" key="1">
    <source>
        <dbReference type="Pfam" id="PF18739"/>
    </source>
</evidence>
<dbReference type="Pfam" id="PF18862">
    <property type="entry name" value="ApeA_NTD1"/>
    <property type="match status" value="1"/>
</dbReference>
<dbReference type="Proteomes" id="UP000031189">
    <property type="component" value="Unassembled WGS sequence"/>
</dbReference>
<dbReference type="InterPro" id="IPR041229">
    <property type="entry name" value="HEPN_Apea"/>
</dbReference>
<reference evidence="3 4" key="1">
    <citation type="submission" date="2014-12" db="EMBL/GenBank/DDBJ databases">
        <title>Draft genome sequence of Terrisporobacter sp. 08-306576, isolated from the blood culture of a bacteremia patient.</title>
        <authorList>
            <person name="Lund L.C."/>
            <person name="Sydenham T.V."/>
            <person name="Hogh S.V."/>
            <person name="Skov M.N."/>
            <person name="Kemp M."/>
            <person name="Justesen U.S."/>
        </authorList>
    </citation>
    <scope>NUCLEOTIDE SEQUENCE [LARGE SCALE GENOMIC DNA]</scope>
    <source>
        <strain evidence="3 4">08-306576</strain>
    </source>
</reference>
<evidence type="ECO:0000259" key="2">
    <source>
        <dbReference type="Pfam" id="PF18862"/>
    </source>
</evidence>
<proteinExistence type="predicted"/>
<dbReference type="EMBL" id="JWHR01000068">
    <property type="protein sequence ID" value="KHS57628.1"/>
    <property type="molecule type" value="Genomic_DNA"/>
</dbReference>
<sequence length="475" mass="55320">MLDIQKFGGTWRIFEKETLYQGELHIDYDNRLIALEILLPASEESPLPRVPYKGKIPYICGTLFSGAKILLYDCFTDKEYTSLMQYTKQIIYAKYAFWGLSVNSIEEIKFNKAIFDFGDIIAWSELCNYKWEFAENGGSNLIWNQKEPVKFKLNENLEVIFSPSQGNIGGDMFKKEIKANQHILIEFTYNNPVTWELIMEDALYMQYLIGLGINRKVEIDSAQYCHSSIYIELSEEDGISEKVYSPVDMILGTGKIEPTKDTNPYNYLYTLSDIKESNIFIRWQENYSMLKPVLDLYFMAFSQTSGTPEMLFLNITQALETYHARFITDDAKEYSARVDNLFESSGNTGRWKSFLLDNGQKKNTYKIYLKSRLADLVFANGVLPFWPNRYSPVEYVRKVVDTRNYYTHYNPAKLNRAFTKAELPFINAHLLALLEYHLLILMGFDAAEVRKKTVKKIKQIDSAYNIQEYTHDIEK</sequence>
<dbReference type="Pfam" id="PF18739">
    <property type="entry name" value="HEPN_Apea"/>
    <property type="match status" value="1"/>
</dbReference>
<organism evidence="3 4">
    <name type="scientific">Terrisporobacter othiniensis</name>
    <dbReference type="NCBI Taxonomy" id="1577792"/>
    <lineage>
        <taxon>Bacteria</taxon>
        <taxon>Bacillati</taxon>
        <taxon>Bacillota</taxon>
        <taxon>Clostridia</taxon>
        <taxon>Peptostreptococcales</taxon>
        <taxon>Peptostreptococcaceae</taxon>
        <taxon>Terrisporobacter</taxon>
    </lineage>
</organism>
<feature type="domain" description="ApeA N-terminal" evidence="2">
    <location>
        <begin position="7"/>
        <end position="283"/>
    </location>
</feature>
<dbReference type="InterPro" id="IPR041223">
    <property type="entry name" value="ApeA_NTD"/>
</dbReference>
<accession>A0A0B3VXV9</accession>